<reference evidence="2" key="1">
    <citation type="submission" date="2016-10" db="EMBL/GenBank/DDBJ databases">
        <authorList>
            <person name="Varghese N."/>
            <person name="Submissions S."/>
        </authorList>
    </citation>
    <scope>NUCLEOTIDE SEQUENCE [LARGE SCALE GENOMIC DNA]</scope>
    <source>
        <strain evidence="2">DSM 8987</strain>
    </source>
</reference>
<dbReference type="Proteomes" id="UP000243205">
    <property type="component" value="Unassembled WGS sequence"/>
</dbReference>
<dbReference type="AlphaFoldDB" id="A0A1G7B0P9"/>
<evidence type="ECO:0000313" key="1">
    <source>
        <dbReference type="EMBL" id="SDE20659.1"/>
    </source>
</evidence>
<accession>A0A1G7B0P9</accession>
<dbReference type="RefSeq" id="WP_092077482.1">
    <property type="nucleotide sequence ID" value="NZ_FNAQ01000005.1"/>
</dbReference>
<keyword evidence="2" id="KW-1185">Reference proteome</keyword>
<dbReference type="OrthoDB" id="88276at2"/>
<dbReference type="InterPro" id="IPR010767">
    <property type="entry name" value="Phage_CGC-2007_Cje0229"/>
</dbReference>
<sequence>MKRPIILQPQEHLPFRAVGTRLSRLETDGDLVFCHAGKLRRIRAFAGEITDGASIPRLVWSVLGLAPHGVMDTPALFHDLIYRHRGRMPAGVYQVRDGAVWRDCREPIGRGLADALLRGLCEKFRIRQAALVWAGVRVGGWWAWLRDDRGRMERLTAGGQWTATTQHK</sequence>
<dbReference type="STRING" id="57664.SAMN05661003_1056"/>
<dbReference type="Pfam" id="PF07087">
    <property type="entry name" value="DUF1353"/>
    <property type="match status" value="1"/>
</dbReference>
<gene>
    <name evidence="1" type="ORF">SAMN05661003_1056</name>
</gene>
<proteinExistence type="predicted"/>
<evidence type="ECO:0008006" key="3">
    <source>
        <dbReference type="Google" id="ProtNLM"/>
    </source>
</evidence>
<dbReference type="EMBL" id="FNAQ01000005">
    <property type="protein sequence ID" value="SDE20659.1"/>
    <property type="molecule type" value="Genomic_DNA"/>
</dbReference>
<organism evidence="1 2">
    <name type="scientific">Desulfuromonas thiophila</name>
    <dbReference type="NCBI Taxonomy" id="57664"/>
    <lineage>
        <taxon>Bacteria</taxon>
        <taxon>Pseudomonadati</taxon>
        <taxon>Thermodesulfobacteriota</taxon>
        <taxon>Desulfuromonadia</taxon>
        <taxon>Desulfuromonadales</taxon>
        <taxon>Desulfuromonadaceae</taxon>
        <taxon>Desulfuromonas</taxon>
    </lineage>
</organism>
<evidence type="ECO:0000313" key="2">
    <source>
        <dbReference type="Proteomes" id="UP000243205"/>
    </source>
</evidence>
<name>A0A1G7B0P9_9BACT</name>
<protein>
    <recommendedName>
        <fullName evidence="3">DUF1353 domain-containing protein</fullName>
    </recommendedName>
</protein>